<dbReference type="PANTHER" id="PTHR11926:SF1494">
    <property type="entry name" value="FLAVONOL 3-O-GLUCOSYLTRANSFERASE UGT76E12-RELATED"/>
    <property type="match status" value="1"/>
</dbReference>
<sequence>MSTAGGGESSSQAPPEQHIALLAFPFGTLVAQLHMLARALASAVPEAIFSFVSNAENLVPLPHSSAGNLRLVPFRGGIENGGSSTTLFDRIMAVAPEKIRAMLDLAEVNAGGVPVSCVMTDAFAWITESVAEEKRLPWVALHSGFSLAMLAHIHAGDLRSRLGFAPEGMPDRAHETLDFIPGLDSMRICDLPDGIISGDRNSEFSLHLQGMAQSLPGAAVVLLPSVPADFLEQDSAIFADLNLALLIGPLNLLSPQPPSPDPEGCIHWLRDRSPLSVVYISFGIVSTLPPGELTELARGLEDSHVSFLWSLKAEQRSCLPAGFVERTQGRGKLVNWAPQVSVLGHPSVVVFVTHCGWNSALESISAGVPMLCRPIFGDQRMVARALEEIWGVGAEFVGPITRISFMIAMEGIMTGIIGHKMREWTQELRQRTTEAMFPGGGLFRNFNVLVNLIRGR</sequence>
<evidence type="ECO:0000256" key="4">
    <source>
        <dbReference type="RuleBase" id="RU003718"/>
    </source>
</evidence>
<dbReference type="InterPro" id="IPR035595">
    <property type="entry name" value="UDP_glycos_trans_CS"/>
</dbReference>
<dbReference type="Pfam" id="PF00201">
    <property type="entry name" value="UDPGT"/>
    <property type="match status" value="1"/>
</dbReference>
<reference evidence="6 7" key="1">
    <citation type="journal article" date="2022" name="Nat. Plants">
        <title>Genomes of leafy and leafless Platanthera orchids illuminate the evolution of mycoheterotrophy.</title>
        <authorList>
            <person name="Li M.H."/>
            <person name="Liu K.W."/>
            <person name="Li Z."/>
            <person name="Lu H.C."/>
            <person name="Ye Q.L."/>
            <person name="Zhang D."/>
            <person name="Wang J.Y."/>
            <person name="Li Y.F."/>
            <person name="Zhong Z.M."/>
            <person name="Liu X."/>
            <person name="Yu X."/>
            <person name="Liu D.K."/>
            <person name="Tu X.D."/>
            <person name="Liu B."/>
            <person name="Hao Y."/>
            <person name="Liao X.Y."/>
            <person name="Jiang Y.T."/>
            <person name="Sun W.H."/>
            <person name="Chen J."/>
            <person name="Chen Y.Q."/>
            <person name="Ai Y."/>
            <person name="Zhai J.W."/>
            <person name="Wu S.S."/>
            <person name="Zhou Z."/>
            <person name="Hsiao Y.Y."/>
            <person name="Wu W.L."/>
            <person name="Chen Y.Y."/>
            <person name="Lin Y.F."/>
            <person name="Hsu J.L."/>
            <person name="Li C.Y."/>
            <person name="Wang Z.W."/>
            <person name="Zhao X."/>
            <person name="Zhong W.Y."/>
            <person name="Ma X.K."/>
            <person name="Ma L."/>
            <person name="Huang J."/>
            <person name="Chen G.Z."/>
            <person name="Huang M.Z."/>
            <person name="Huang L."/>
            <person name="Peng D.H."/>
            <person name="Luo Y.B."/>
            <person name="Zou S.Q."/>
            <person name="Chen S.P."/>
            <person name="Lan S."/>
            <person name="Tsai W.C."/>
            <person name="Van de Peer Y."/>
            <person name="Liu Z.J."/>
        </authorList>
    </citation>
    <scope>NUCLEOTIDE SEQUENCE [LARGE SCALE GENOMIC DNA]</scope>
    <source>
        <strain evidence="6">Lor287</strain>
    </source>
</reference>
<keyword evidence="7" id="KW-1185">Reference proteome</keyword>
<evidence type="ECO:0000313" key="7">
    <source>
        <dbReference type="Proteomes" id="UP001418222"/>
    </source>
</evidence>
<dbReference type="CDD" id="cd03784">
    <property type="entry name" value="GT1_Gtf-like"/>
    <property type="match status" value="1"/>
</dbReference>
<name>A0AAP0FWH1_9ASPA</name>
<dbReference type="PROSITE" id="PS00375">
    <property type="entry name" value="UDPGT"/>
    <property type="match status" value="1"/>
</dbReference>
<organism evidence="6 7">
    <name type="scientific">Platanthera zijinensis</name>
    <dbReference type="NCBI Taxonomy" id="2320716"/>
    <lineage>
        <taxon>Eukaryota</taxon>
        <taxon>Viridiplantae</taxon>
        <taxon>Streptophyta</taxon>
        <taxon>Embryophyta</taxon>
        <taxon>Tracheophyta</taxon>
        <taxon>Spermatophyta</taxon>
        <taxon>Magnoliopsida</taxon>
        <taxon>Liliopsida</taxon>
        <taxon>Asparagales</taxon>
        <taxon>Orchidaceae</taxon>
        <taxon>Orchidoideae</taxon>
        <taxon>Orchideae</taxon>
        <taxon>Orchidinae</taxon>
        <taxon>Platanthera</taxon>
    </lineage>
</organism>
<dbReference type="SUPFAM" id="SSF53756">
    <property type="entry name" value="UDP-Glycosyltransferase/glycogen phosphorylase"/>
    <property type="match status" value="1"/>
</dbReference>
<keyword evidence="2 4" id="KW-0328">Glycosyltransferase</keyword>
<dbReference type="Gene3D" id="3.40.50.2000">
    <property type="entry name" value="Glycogen Phosphorylase B"/>
    <property type="match status" value="2"/>
</dbReference>
<evidence type="ECO:0000256" key="3">
    <source>
        <dbReference type="ARBA" id="ARBA00022679"/>
    </source>
</evidence>
<dbReference type="FunFam" id="3.40.50.2000:FF:000056">
    <property type="entry name" value="Glycosyltransferase"/>
    <property type="match status" value="1"/>
</dbReference>
<gene>
    <name evidence="6" type="primary">UFGT</name>
    <name evidence="6" type="ORF">KSP39_PZI020972</name>
</gene>
<dbReference type="InterPro" id="IPR002213">
    <property type="entry name" value="UDP_glucos_trans"/>
</dbReference>
<dbReference type="AlphaFoldDB" id="A0AAP0FWH1"/>
<dbReference type="EMBL" id="JBBWWQ010000019">
    <property type="protein sequence ID" value="KAK8918992.1"/>
    <property type="molecule type" value="Genomic_DNA"/>
</dbReference>
<comment type="caution">
    <text evidence="6">The sequence shown here is derived from an EMBL/GenBank/DDBJ whole genome shotgun (WGS) entry which is preliminary data.</text>
</comment>
<proteinExistence type="inferred from homology"/>
<dbReference type="GO" id="GO:0080043">
    <property type="term" value="F:quercetin 3-O-glucosyltransferase activity"/>
    <property type="evidence" value="ECO:0007669"/>
    <property type="project" value="TreeGrafter"/>
</dbReference>
<evidence type="ECO:0000256" key="5">
    <source>
        <dbReference type="RuleBase" id="RU362057"/>
    </source>
</evidence>
<dbReference type="GO" id="GO:0080044">
    <property type="term" value="F:quercetin 7-O-glucosyltransferase activity"/>
    <property type="evidence" value="ECO:0007669"/>
    <property type="project" value="TreeGrafter"/>
</dbReference>
<evidence type="ECO:0000313" key="6">
    <source>
        <dbReference type="EMBL" id="KAK8918992.1"/>
    </source>
</evidence>
<accession>A0AAP0FWH1</accession>
<protein>
    <recommendedName>
        <fullName evidence="5">Glycosyltransferase</fullName>
        <ecNumber evidence="5">2.4.1.-</ecNumber>
    </recommendedName>
</protein>
<evidence type="ECO:0000256" key="1">
    <source>
        <dbReference type="ARBA" id="ARBA00009995"/>
    </source>
</evidence>
<evidence type="ECO:0000256" key="2">
    <source>
        <dbReference type="ARBA" id="ARBA00022676"/>
    </source>
</evidence>
<comment type="similarity">
    <text evidence="1 4">Belongs to the UDP-glycosyltransferase family.</text>
</comment>
<keyword evidence="3 4" id="KW-0808">Transferase</keyword>
<dbReference type="EC" id="2.4.1.-" evidence="5"/>
<dbReference type="PANTHER" id="PTHR11926">
    <property type="entry name" value="GLUCOSYL/GLUCURONOSYL TRANSFERASES"/>
    <property type="match status" value="1"/>
</dbReference>
<dbReference type="Proteomes" id="UP001418222">
    <property type="component" value="Unassembled WGS sequence"/>
</dbReference>